<evidence type="ECO:0000313" key="1">
    <source>
        <dbReference type="EMBL" id="GLQ30906.1"/>
    </source>
</evidence>
<comment type="caution">
    <text evidence="1">The sequence shown here is derived from an EMBL/GenBank/DDBJ whole genome shotgun (WGS) entry which is preliminary data.</text>
</comment>
<dbReference type="Gene3D" id="3.40.50.1820">
    <property type="entry name" value="alpha/beta hydrolase"/>
    <property type="match status" value="1"/>
</dbReference>
<gene>
    <name evidence="1" type="ORF">GCM10007876_13850</name>
</gene>
<reference evidence="1" key="2">
    <citation type="submission" date="2023-01" db="EMBL/GenBank/DDBJ databases">
        <title>Draft genome sequence of Litoribrevibacter albus strain NBRC 110071.</title>
        <authorList>
            <person name="Sun Q."/>
            <person name="Mori K."/>
        </authorList>
    </citation>
    <scope>NUCLEOTIDE SEQUENCE</scope>
    <source>
        <strain evidence="1">NBRC 110071</strain>
    </source>
</reference>
<evidence type="ECO:0000313" key="2">
    <source>
        <dbReference type="Proteomes" id="UP001161389"/>
    </source>
</evidence>
<dbReference type="GO" id="GO:0016787">
    <property type="term" value="F:hydrolase activity"/>
    <property type="evidence" value="ECO:0007669"/>
    <property type="project" value="UniProtKB-KW"/>
</dbReference>
<keyword evidence="1" id="KW-0378">Hydrolase</keyword>
<sequence>MRYIFVSDIFGRTDALERLASRISGNVEIVDPYQSKPMGFADEAEAYSVFTQEVGLKRYSEMLLNHLIGFSDAVRLIGFSVGGSAIWNCSESGQLPHVVDAQCFYSSQIRHAVNTQPRFPTRLIFPAHEEHFSVSDLMALLQSKNNVTIEQTRYLHGFMNRYSKNYDPEGYEEFCQQLCND</sequence>
<name>A0AA37S965_9GAMM</name>
<dbReference type="Proteomes" id="UP001161389">
    <property type="component" value="Unassembled WGS sequence"/>
</dbReference>
<accession>A0AA37S965</accession>
<proteinExistence type="predicted"/>
<protein>
    <submittedName>
        <fullName evidence="1">Dienelactone hydrolase</fullName>
    </submittedName>
</protein>
<dbReference type="SUPFAM" id="SSF53474">
    <property type="entry name" value="alpha/beta-Hydrolases"/>
    <property type="match status" value="1"/>
</dbReference>
<dbReference type="RefSeq" id="WP_284380331.1">
    <property type="nucleotide sequence ID" value="NZ_BSNM01000009.1"/>
</dbReference>
<dbReference type="EMBL" id="BSNM01000009">
    <property type="protein sequence ID" value="GLQ30906.1"/>
    <property type="molecule type" value="Genomic_DNA"/>
</dbReference>
<keyword evidence="2" id="KW-1185">Reference proteome</keyword>
<organism evidence="1 2">
    <name type="scientific">Litoribrevibacter albus</name>
    <dbReference type="NCBI Taxonomy" id="1473156"/>
    <lineage>
        <taxon>Bacteria</taxon>
        <taxon>Pseudomonadati</taxon>
        <taxon>Pseudomonadota</taxon>
        <taxon>Gammaproteobacteria</taxon>
        <taxon>Oceanospirillales</taxon>
        <taxon>Oceanospirillaceae</taxon>
        <taxon>Litoribrevibacter</taxon>
    </lineage>
</organism>
<reference evidence="1" key="1">
    <citation type="journal article" date="2014" name="Int. J. Syst. Evol. Microbiol.">
        <title>Complete genome sequence of Corynebacterium casei LMG S-19264T (=DSM 44701T), isolated from a smear-ripened cheese.</title>
        <authorList>
            <consortium name="US DOE Joint Genome Institute (JGI-PGF)"/>
            <person name="Walter F."/>
            <person name="Albersmeier A."/>
            <person name="Kalinowski J."/>
            <person name="Ruckert C."/>
        </authorList>
    </citation>
    <scope>NUCLEOTIDE SEQUENCE</scope>
    <source>
        <strain evidence="1">NBRC 110071</strain>
    </source>
</reference>
<dbReference type="AlphaFoldDB" id="A0AA37S965"/>
<dbReference type="InterPro" id="IPR029058">
    <property type="entry name" value="AB_hydrolase_fold"/>
</dbReference>